<dbReference type="AlphaFoldDB" id="A0A9X5E9G4"/>
<proteinExistence type="predicted"/>
<keyword evidence="2" id="KW-1185">Reference proteome</keyword>
<sequence length="74" mass="8515">MVSCIYQSLPTVRLGKHARTLALRTSSYSNRSRLQQTFDVTQYLKQLGYPVTGNVSSQEEDGWILTRVAWIEKH</sequence>
<dbReference type="EMBL" id="JTJC03000007">
    <property type="protein sequence ID" value="NHC37248.1"/>
    <property type="molecule type" value="Genomic_DNA"/>
</dbReference>
<reference evidence="1 2" key="1">
    <citation type="journal article" date="2015" name="Genome Announc.">
        <title>Draft Genome Sequence of the Terrestrial Cyanobacterium Scytonema millei VB511283, Isolated from Eastern India.</title>
        <authorList>
            <person name="Sen D."/>
            <person name="Chandrababunaidu M.M."/>
            <person name="Singh D."/>
            <person name="Sanghi N."/>
            <person name="Ghorai A."/>
            <person name="Mishra G.P."/>
            <person name="Madduluri M."/>
            <person name="Adhikary S.P."/>
            <person name="Tripathy S."/>
        </authorList>
    </citation>
    <scope>NUCLEOTIDE SEQUENCE [LARGE SCALE GENOMIC DNA]</scope>
    <source>
        <strain evidence="1 2">VB511283</strain>
    </source>
</reference>
<dbReference type="RefSeq" id="WP_132867461.1">
    <property type="nucleotide sequence ID" value="NZ_JTJC03000007.1"/>
</dbReference>
<dbReference type="OrthoDB" id="449182at2"/>
<evidence type="ECO:0000313" key="2">
    <source>
        <dbReference type="Proteomes" id="UP000031532"/>
    </source>
</evidence>
<comment type="caution">
    <text evidence="1">The sequence shown here is derived from an EMBL/GenBank/DDBJ whole genome shotgun (WGS) entry which is preliminary data.</text>
</comment>
<dbReference type="Proteomes" id="UP000031532">
    <property type="component" value="Unassembled WGS sequence"/>
</dbReference>
<evidence type="ECO:0000313" key="1">
    <source>
        <dbReference type="EMBL" id="NHC37248.1"/>
    </source>
</evidence>
<name>A0A9X5E9G4_9CYAN</name>
<accession>A0A9X5E9G4</accession>
<gene>
    <name evidence="1" type="ORF">QH73_0021850</name>
</gene>
<protein>
    <submittedName>
        <fullName evidence="1">Uncharacterized protein</fullName>
    </submittedName>
</protein>
<organism evidence="1 2">
    <name type="scientific">Scytonema millei VB511283</name>
    <dbReference type="NCBI Taxonomy" id="1245923"/>
    <lineage>
        <taxon>Bacteria</taxon>
        <taxon>Bacillati</taxon>
        <taxon>Cyanobacteriota</taxon>
        <taxon>Cyanophyceae</taxon>
        <taxon>Nostocales</taxon>
        <taxon>Scytonemataceae</taxon>
        <taxon>Scytonema</taxon>
    </lineage>
</organism>